<feature type="region of interest" description="Disordered" evidence="1">
    <location>
        <begin position="159"/>
        <end position="209"/>
    </location>
</feature>
<evidence type="ECO:0000256" key="1">
    <source>
        <dbReference type="SAM" id="MobiDB-lite"/>
    </source>
</evidence>
<dbReference type="PANTHER" id="PTHR33507:SF3">
    <property type="entry name" value="INNER MEMBRANE PROTEIN YBBJ"/>
    <property type="match status" value="1"/>
</dbReference>
<feature type="transmembrane region" description="Helical" evidence="2">
    <location>
        <begin position="30"/>
        <end position="49"/>
    </location>
</feature>
<dbReference type="HOGENOM" id="CLU_105301_0_0_2"/>
<dbReference type="PANTHER" id="PTHR33507">
    <property type="entry name" value="INNER MEMBRANE PROTEIN YBBJ"/>
    <property type="match status" value="1"/>
</dbReference>
<dbReference type="STRING" id="519442.Huta_2912"/>
<reference evidence="3 4" key="1">
    <citation type="journal article" date="2009" name="Stand. Genomic Sci.">
        <title>Complete genome sequence of Halorhabdus utahensis type strain (AX-2).</title>
        <authorList>
            <person name="Anderson I."/>
            <person name="Tindall B.J."/>
            <person name="Pomrenke H."/>
            <person name="Goker M."/>
            <person name="Lapidus A."/>
            <person name="Nolan M."/>
            <person name="Copeland A."/>
            <person name="Glavina Del Rio T."/>
            <person name="Chen F."/>
            <person name="Tice H."/>
            <person name="Cheng J.F."/>
            <person name="Lucas S."/>
            <person name="Chertkov O."/>
            <person name="Bruce D."/>
            <person name="Brettin T."/>
            <person name="Detter J.C."/>
            <person name="Han C."/>
            <person name="Goodwin L."/>
            <person name="Land M."/>
            <person name="Hauser L."/>
            <person name="Chang Y.J."/>
            <person name="Jeffries C.D."/>
            <person name="Pitluck S."/>
            <person name="Pati A."/>
            <person name="Mavromatis K."/>
            <person name="Ivanova N."/>
            <person name="Ovchinnikova G."/>
            <person name="Chen A."/>
            <person name="Palaniappan K."/>
            <person name="Chain P."/>
            <person name="Rohde M."/>
            <person name="Bristow J."/>
            <person name="Eisen J.A."/>
            <person name="Markowitz V."/>
            <person name="Hugenholtz P."/>
            <person name="Kyrpides N.C."/>
            <person name="Klenk H.P."/>
        </authorList>
    </citation>
    <scope>NUCLEOTIDE SEQUENCE [LARGE SCALE GENOMIC DNA]</scope>
    <source>
        <strain evidence="4">DSM 12940 / JCM 11049 / AX-2</strain>
    </source>
</reference>
<feature type="transmembrane region" description="Helical" evidence="2">
    <location>
        <begin position="6"/>
        <end position="23"/>
    </location>
</feature>
<evidence type="ECO:0000313" key="4">
    <source>
        <dbReference type="Proteomes" id="UP000002071"/>
    </source>
</evidence>
<dbReference type="InterPro" id="IPR052165">
    <property type="entry name" value="Membrane_assoc_protease"/>
</dbReference>
<evidence type="ECO:0000256" key="2">
    <source>
        <dbReference type="SAM" id="Phobius"/>
    </source>
</evidence>
<dbReference type="GO" id="GO:0005886">
    <property type="term" value="C:plasma membrane"/>
    <property type="evidence" value="ECO:0007669"/>
    <property type="project" value="TreeGrafter"/>
</dbReference>
<sequence>MVTVLGADLSLLLLLVGALLVIGEAFAPGAHFIVLGIALLVAGLVGLALPPSLGIFAVVIMAGLVLGVGSMALYAYRQFDFYGGKGTGRTSDSDSLKGKTGRVTERVTGTGGEVKLDSGGFNPHYQARAFDEDIPEGEEVMVVDPGGGNVVTVESMATLSTDDIEAELDRGREETDETHADDAESPTRETSDGGVGEPTGEFDHETESA</sequence>
<dbReference type="Gene3D" id="2.40.50.140">
    <property type="entry name" value="Nucleic acid-binding proteins"/>
    <property type="match status" value="1"/>
</dbReference>
<keyword evidence="2" id="KW-1133">Transmembrane helix</keyword>
<dbReference type="EMBL" id="CP001687">
    <property type="protein sequence ID" value="ACV13073.1"/>
    <property type="molecule type" value="Genomic_DNA"/>
</dbReference>
<accession>C7NRW8</accession>
<dbReference type="eggNOG" id="arCOG01912">
    <property type="taxonomic scope" value="Archaea"/>
</dbReference>
<organism evidence="3 4">
    <name type="scientific">Halorhabdus utahensis (strain DSM 12940 / JCM 11049 / AX-2)</name>
    <dbReference type="NCBI Taxonomy" id="519442"/>
    <lineage>
        <taxon>Archaea</taxon>
        <taxon>Methanobacteriati</taxon>
        <taxon>Methanobacteriota</taxon>
        <taxon>Stenosarchaea group</taxon>
        <taxon>Halobacteria</taxon>
        <taxon>Halobacteriales</taxon>
        <taxon>Haloarculaceae</taxon>
        <taxon>Halorhabdus</taxon>
    </lineage>
</organism>
<evidence type="ECO:0000313" key="3">
    <source>
        <dbReference type="EMBL" id="ACV13073.1"/>
    </source>
</evidence>
<dbReference type="KEGG" id="hut:Huta_2912"/>
<dbReference type="Proteomes" id="UP000002071">
    <property type="component" value="Chromosome"/>
</dbReference>
<keyword evidence="4" id="KW-1185">Reference proteome</keyword>
<keyword evidence="2" id="KW-0812">Transmembrane</keyword>
<feature type="compositionally biased region" description="Basic and acidic residues" evidence="1">
    <location>
        <begin position="167"/>
        <end position="191"/>
    </location>
</feature>
<keyword evidence="2" id="KW-0472">Membrane</keyword>
<dbReference type="RefSeq" id="WP_015790635.1">
    <property type="nucleotide sequence ID" value="NC_013158.1"/>
</dbReference>
<dbReference type="GeneID" id="8385221"/>
<protein>
    <submittedName>
        <fullName evidence="3">Uncharacterized protein</fullName>
    </submittedName>
</protein>
<dbReference type="OrthoDB" id="157604at2157"/>
<gene>
    <name evidence="3" type="ordered locus">Huta_2912</name>
</gene>
<name>C7NRW8_HALUD</name>
<dbReference type="AlphaFoldDB" id="C7NRW8"/>
<dbReference type="InterPro" id="IPR012340">
    <property type="entry name" value="NA-bd_OB-fold"/>
</dbReference>
<proteinExistence type="predicted"/>
<feature type="transmembrane region" description="Helical" evidence="2">
    <location>
        <begin position="55"/>
        <end position="76"/>
    </location>
</feature>